<dbReference type="Proteomes" id="UP000658127">
    <property type="component" value="Unassembled WGS sequence"/>
</dbReference>
<accession>A0ABQ2KZV1</accession>
<organism evidence="1 2">
    <name type="scientific">Nocardia rhizosphaerihabitans</name>
    <dbReference type="NCBI Taxonomy" id="1691570"/>
    <lineage>
        <taxon>Bacteria</taxon>
        <taxon>Bacillati</taxon>
        <taxon>Actinomycetota</taxon>
        <taxon>Actinomycetes</taxon>
        <taxon>Mycobacteriales</taxon>
        <taxon>Nocardiaceae</taxon>
        <taxon>Nocardia</taxon>
    </lineage>
</organism>
<keyword evidence="2" id="KW-1185">Reference proteome</keyword>
<dbReference type="SUPFAM" id="SSF52540">
    <property type="entry name" value="P-loop containing nucleoside triphosphate hydrolases"/>
    <property type="match status" value="1"/>
</dbReference>
<evidence type="ECO:0000313" key="1">
    <source>
        <dbReference type="EMBL" id="GGN97820.1"/>
    </source>
</evidence>
<comment type="caution">
    <text evidence="1">The sequence shown here is derived from an EMBL/GenBank/DDBJ whole genome shotgun (WGS) entry which is preliminary data.</text>
</comment>
<reference evidence="2" key="1">
    <citation type="journal article" date="2019" name="Int. J. Syst. Evol. Microbiol.">
        <title>The Global Catalogue of Microorganisms (GCM) 10K type strain sequencing project: providing services to taxonomists for standard genome sequencing and annotation.</title>
        <authorList>
            <consortium name="The Broad Institute Genomics Platform"/>
            <consortium name="The Broad Institute Genome Sequencing Center for Infectious Disease"/>
            <person name="Wu L."/>
            <person name="Ma J."/>
        </authorList>
    </citation>
    <scope>NUCLEOTIDE SEQUENCE [LARGE SCALE GENOMIC DNA]</scope>
    <source>
        <strain evidence="2">CGMCC 4.7329</strain>
    </source>
</reference>
<dbReference type="InterPro" id="IPR027417">
    <property type="entry name" value="P-loop_NTPase"/>
</dbReference>
<gene>
    <name evidence="1" type="ORF">GCM10011610_64200</name>
</gene>
<dbReference type="Pfam" id="PF07931">
    <property type="entry name" value="CPT"/>
    <property type="match status" value="1"/>
</dbReference>
<protein>
    <recommendedName>
        <fullName evidence="3">Chloramphenicol 3-O phosphotransferase</fullName>
    </recommendedName>
</protein>
<name>A0ABQ2KZV1_9NOCA</name>
<dbReference type="Gene3D" id="3.40.50.300">
    <property type="entry name" value="P-loop containing nucleotide triphosphate hydrolases"/>
    <property type="match status" value="1"/>
</dbReference>
<dbReference type="EMBL" id="BMNE01000011">
    <property type="protein sequence ID" value="GGN97820.1"/>
    <property type="molecule type" value="Genomic_DNA"/>
</dbReference>
<sequence length="374" mass="41625">MAGVARLAKLATVSGRTTPVVLRIFPELAARRRQPKRLGIVAEQRKRKQRNVEAKKQVYAAIRRYALAGMSGRAIERKHQVGWRTVQAALRSPNPPTRKKYPRRERPGLRGLESHIDALLTGAPLISIREIWEGLLDDHHAAVTYQSVHDYVFSRRGPTPRPPLPVSEYSATMEDMSEPSGATEHFDETTAGQVILLNGVSSSGKSSLARQLQLDLEGPFFHMGIDMIGAMRSQTRTHELDTTELAEVLQRTRAGFHRAVAGMTHAGNDIIMDHVLSEPWRLNDCLTVLAGIDVVFIGVHCSADELQRREQQRGDRPIGTAAQQIESVHAQAIYDLEVDTSTDSIEDCSAQIKKFLDQTPSLRAFDQLRAASKH</sequence>
<proteinExistence type="predicted"/>
<evidence type="ECO:0000313" key="2">
    <source>
        <dbReference type="Proteomes" id="UP000658127"/>
    </source>
</evidence>
<evidence type="ECO:0008006" key="3">
    <source>
        <dbReference type="Google" id="ProtNLM"/>
    </source>
</evidence>